<dbReference type="STRING" id="1215338.A0A059JH64"/>
<accession>A0A059JH64</accession>
<organism evidence="8 9">
    <name type="scientific">Trichophyton interdigitale (strain MR816)</name>
    <dbReference type="NCBI Taxonomy" id="1215338"/>
    <lineage>
        <taxon>Eukaryota</taxon>
        <taxon>Fungi</taxon>
        <taxon>Dikarya</taxon>
        <taxon>Ascomycota</taxon>
        <taxon>Pezizomycotina</taxon>
        <taxon>Eurotiomycetes</taxon>
        <taxon>Eurotiomycetidae</taxon>
        <taxon>Onygenales</taxon>
        <taxon>Arthrodermataceae</taxon>
        <taxon>Trichophyton</taxon>
    </lineage>
</organism>
<dbReference type="GO" id="GO:0005886">
    <property type="term" value="C:plasma membrane"/>
    <property type="evidence" value="ECO:0007669"/>
    <property type="project" value="UniProtKB-SubCell"/>
</dbReference>
<evidence type="ECO:0000256" key="2">
    <source>
        <dbReference type="ARBA" id="ARBA00008335"/>
    </source>
</evidence>
<evidence type="ECO:0000313" key="9">
    <source>
        <dbReference type="Proteomes" id="UP000024533"/>
    </source>
</evidence>
<feature type="transmembrane region" description="Helical" evidence="6">
    <location>
        <begin position="53"/>
        <end position="75"/>
    </location>
</feature>
<dbReference type="GO" id="GO:0022857">
    <property type="term" value="F:transmembrane transporter activity"/>
    <property type="evidence" value="ECO:0007669"/>
    <property type="project" value="InterPro"/>
</dbReference>
<dbReference type="InterPro" id="IPR020846">
    <property type="entry name" value="MFS_dom"/>
</dbReference>
<dbReference type="InterPro" id="IPR036259">
    <property type="entry name" value="MFS_trans_sf"/>
</dbReference>
<feature type="domain" description="Major facilitator superfamily (MFS) profile" evidence="7">
    <location>
        <begin position="55"/>
        <end position="491"/>
    </location>
</feature>
<dbReference type="EMBL" id="AOKY01000100">
    <property type="protein sequence ID" value="KDB26822.1"/>
    <property type="molecule type" value="Genomic_DNA"/>
</dbReference>
<dbReference type="PANTHER" id="PTHR23502">
    <property type="entry name" value="MAJOR FACILITATOR SUPERFAMILY"/>
    <property type="match status" value="1"/>
</dbReference>
<feature type="transmembrane region" description="Helical" evidence="6">
    <location>
        <begin position="213"/>
        <end position="233"/>
    </location>
</feature>
<dbReference type="SUPFAM" id="SSF103473">
    <property type="entry name" value="MFS general substrate transporter"/>
    <property type="match status" value="1"/>
</dbReference>
<reference evidence="8 9" key="1">
    <citation type="submission" date="2014-02" db="EMBL/GenBank/DDBJ databases">
        <title>The Genome Sequence of Trichophyton interdigitale MR816.</title>
        <authorList>
            <consortium name="The Broad Institute Genomics Platform"/>
            <person name="Cuomo C.A."/>
            <person name="White T.C."/>
            <person name="Graser Y."/>
            <person name="Martinez-Rossi N."/>
            <person name="Heitman J."/>
            <person name="Young S.K."/>
            <person name="Zeng Q."/>
            <person name="Gargeya S."/>
            <person name="Abouelleil A."/>
            <person name="Alvarado L."/>
            <person name="Chapman S.B."/>
            <person name="Gainer-Dewar J."/>
            <person name="Goldberg J."/>
            <person name="Griggs A."/>
            <person name="Gujja S."/>
            <person name="Hansen M."/>
            <person name="Howarth C."/>
            <person name="Imamovic A."/>
            <person name="Larimer J."/>
            <person name="Martinez D."/>
            <person name="Murphy C."/>
            <person name="Pearson M.D."/>
            <person name="Persinoti G."/>
            <person name="Poon T."/>
            <person name="Priest M."/>
            <person name="Roberts A.D."/>
            <person name="Saif S."/>
            <person name="Shea T.D."/>
            <person name="Sykes S.N."/>
            <person name="Wortman J."/>
            <person name="Nusbaum C."/>
            <person name="Birren B."/>
        </authorList>
    </citation>
    <scope>NUCLEOTIDE SEQUENCE [LARGE SCALE GENOMIC DNA]</scope>
    <source>
        <strain evidence="8 9">MR816</strain>
    </source>
</reference>
<keyword evidence="9" id="KW-1185">Reference proteome</keyword>
<evidence type="ECO:0000256" key="1">
    <source>
        <dbReference type="ARBA" id="ARBA00004651"/>
    </source>
</evidence>
<evidence type="ECO:0000256" key="5">
    <source>
        <dbReference type="ARBA" id="ARBA00023136"/>
    </source>
</evidence>
<dbReference type="OrthoDB" id="5403280at2759"/>
<feature type="transmembrane region" description="Helical" evidence="6">
    <location>
        <begin position="186"/>
        <end position="207"/>
    </location>
</feature>
<feature type="transmembrane region" description="Helical" evidence="6">
    <location>
        <begin position="431"/>
        <end position="452"/>
    </location>
</feature>
<feature type="transmembrane region" description="Helical" evidence="6">
    <location>
        <begin position="153"/>
        <end position="174"/>
    </location>
</feature>
<dbReference type="InterPro" id="IPR011701">
    <property type="entry name" value="MFS"/>
</dbReference>
<feature type="transmembrane region" description="Helical" evidence="6">
    <location>
        <begin position="95"/>
        <end position="116"/>
    </location>
</feature>
<dbReference type="PANTHER" id="PTHR23502:SF52">
    <property type="entry name" value="MULTIDRUG TRANSPORTER, PUTATIVE (AFU_ORTHOLOGUE AFUA_2G17730)-RELATED"/>
    <property type="match status" value="1"/>
</dbReference>
<proteinExistence type="inferred from homology"/>
<gene>
    <name evidence="8" type="ORF">H109_01391</name>
</gene>
<evidence type="ECO:0000259" key="7">
    <source>
        <dbReference type="PROSITE" id="PS50850"/>
    </source>
</evidence>
<keyword evidence="3 6" id="KW-0812">Transmembrane</keyword>
<dbReference type="HOGENOM" id="CLU_008455_0_5_1"/>
<feature type="transmembrane region" description="Helical" evidence="6">
    <location>
        <begin position="402"/>
        <end position="424"/>
    </location>
</feature>
<name>A0A059JH64_TRIIM</name>
<feature type="transmembrane region" description="Helical" evidence="6">
    <location>
        <begin position="327"/>
        <end position="350"/>
    </location>
</feature>
<dbReference type="FunFam" id="1.20.1250.20:FF:000082">
    <property type="entry name" value="MFS multidrug transporter, putative"/>
    <property type="match status" value="1"/>
</dbReference>
<comment type="caution">
    <text evidence="8">The sequence shown here is derived from an EMBL/GenBank/DDBJ whole genome shotgun (WGS) entry which is preliminary data.</text>
</comment>
<keyword evidence="4 6" id="KW-1133">Transmembrane helix</keyword>
<comment type="subcellular location">
    <subcellularLocation>
        <location evidence="1">Cell membrane</location>
        <topology evidence="1">Multi-pass membrane protein</topology>
    </subcellularLocation>
</comment>
<evidence type="ECO:0000256" key="3">
    <source>
        <dbReference type="ARBA" id="ARBA00022692"/>
    </source>
</evidence>
<feature type="transmembrane region" description="Helical" evidence="6">
    <location>
        <begin position="464"/>
        <end position="484"/>
    </location>
</feature>
<dbReference type="Proteomes" id="UP000024533">
    <property type="component" value="Unassembled WGS sequence"/>
</dbReference>
<feature type="transmembrane region" description="Helical" evidence="6">
    <location>
        <begin position="370"/>
        <end position="390"/>
    </location>
</feature>
<feature type="transmembrane region" description="Helical" evidence="6">
    <location>
        <begin position="123"/>
        <end position="141"/>
    </location>
</feature>
<dbReference type="Pfam" id="PF07690">
    <property type="entry name" value="MFS_1"/>
    <property type="match status" value="1"/>
</dbReference>
<dbReference type="AlphaFoldDB" id="A0A059JH64"/>
<feature type="transmembrane region" description="Helical" evidence="6">
    <location>
        <begin position="288"/>
        <end position="307"/>
    </location>
</feature>
<evidence type="ECO:0000256" key="4">
    <source>
        <dbReference type="ARBA" id="ARBA00022989"/>
    </source>
</evidence>
<evidence type="ECO:0000313" key="8">
    <source>
        <dbReference type="EMBL" id="KDB26822.1"/>
    </source>
</evidence>
<sequence length="514" mass="56209">MGTMVAEELRAPQIPIANSSTKEPCYDSATTIETWDGPDDPGDPFNWPLRKKWWATGLGLLASFVCSTNGTIIAVAHNAINEEFHISDVNFSHSYWPTTSWGAGAALLPLTLFPIMEDFGVRPVLLTTYFCFICFLIPIGLAQNFATLIVMRFFSGGCVPIMSDAVASIVSNVFHGDRARSIPICLYVTIYLVATSIGPVIGASILQFLSWRWIGHIELIFTAALFPLFIIGLPETRGPAILRARAKRLRSKGEKLYTADKLHHDAILYQAILRNVQRPLHMLFTEPVVFIATLWAAFSLGTIYLFTQSVELVYGQLYGWDAILAGYVQVAIVLGEIVGCGLCISTNSWYYASAAHNTEVPGTPIPEARLYMSIIGGFFGVTGGMLVYGWTSYPTVHWMAPVIGLTMVGFGTTSVVISIANYLIDAYSKYAASALGAVGLVENTAIAFLPLATAAMYSGIEFQWASSLLALVSFALAITPFVVFKWGKEIRSRSPFMKEAIIDRQRENVAVASV</sequence>
<protein>
    <recommendedName>
        <fullName evidence="7">Major facilitator superfamily (MFS) profile domain-containing protein</fullName>
    </recommendedName>
</protein>
<dbReference type="OMA" id="YWLTTSW"/>
<dbReference type="Gene3D" id="1.20.1250.20">
    <property type="entry name" value="MFS general substrate transporter like domains"/>
    <property type="match status" value="1"/>
</dbReference>
<comment type="similarity">
    <text evidence="2">Belongs to the major facilitator superfamily.</text>
</comment>
<dbReference type="PROSITE" id="PS50850">
    <property type="entry name" value="MFS"/>
    <property type="match status" value="1"/>
</dbReference>
<evidence type="ECO:0000256" key="6">
    <source>
        <dbReference type="SAM" id="Phobius"/>
    </source>
</evidence>
<keyword evidence="5 6" id="KW-0472">Membrane</keyword>